<reference evidence="1 2" key="1">
    <citation type="journal article" date="2016" name="Nat. Commun.">
        <title>Thousands of microbial genomes shed light on interconnected biogeochemical processes in an aquifer system.</title>
        <authorList>
            <person name="Anantharaman K."/>
            <person name="Brown C.T."/>
            <person name="Hug L.A."/>
            <person name="Sharon I."/>
            <person name="Castelle C.J."/>
            <person name="Probst A.J."/>
            <person name="Thomas B.C."/>
            <person name="Singh A."/>
            <person name="Wilkins M.J."/>
            <person name="Karaoz U."/>
            <person name="Brodie E.L."/>
            <person name="Williams K.H."/>
            <person name="Hubbard S.S."/>
            <person name="Banfield J.F."/>
        </authorList>
    </citation>
    <scope>NUCLEOTIDE SEQUENCE [LARGE SCALE GENOMIC DNA]</scope>
</reference>
<dbReference type="Gene3D" id="3.40.50.12710">
    <property type="match status" value="1"/>
</dbReference>
<dbReference type="SUPFAM" id="SSF53335">
    <property type="entry name" value="S-adenosyl-L-methionine-dependent methyltransferases"/>
    <property type="match status" value="1"/>
</dbReference>
<protein>
    <submittedName>
        <fullName evidence="1">Uncharacterized protein</fullName>
    </submittedName>
</protein>
<name>A0A1F7SFP3_9BACT</name>
<accession>A0A1F7SFP3</accession>
<dbReference type="InterPro" id="IPR029063">
    <property type="entry name" value="SAM-dependent_MTases_sf"/>
</dbReference>
<sequence>MKDITSHVNFSDLDYHGSINGFRPADFITQRDFLLRGGILDYVSKFAVGKEAFTAGYFSELEAIKNLLLPDGMGEIFKVLIQHKGVIVSKKVLGLK</sequence>
<comment type="caution">
    <text evidence="1">The sequence shown here is derived from an EMBL/GenBank/DDBJ whole genome shotgun (WGS) entry which is preliminary data.</text>
</comment>
<organism evidence="1 2">
    <name type="scientific">Candidatus Schekmanbacteria bacterium RIFCSPLOWO2_12_FULL_38_15</name>
    <dbReference type="NCBI Taxonomy" id="1817883"/>
    <lineage>
        <taxon>Bacteria</taxon>
        <taxon>Candidatus Schekmaniibacteriota</taxon>
    </lineage>
</organism>
<dbReference type="InterPro" id="IPR038375">
    <property type="entry name" value="NDUFAF7_sf"/>
</dbReference>
<gene>
    <name evidence="1" type="ORF">A3G31_11735</name>
</gene>
<evidence type="ECO:0000313" key="1">
    <source>
        <dbReference type="EMBL" id="OGL52626.1"/>
    </source>
</evidence>
<dbReference type="AlphaFoldDB" id="A0A1F7SFP3"/>
<proteinExistence type="predicted"/>
<dbReference type="STRING" id="1817883.A3G31_11735"/>
<evidence type="ECO:0000313" key="2">
    <source>
        <dbReference type="Proteomes" id="UP000178082"/>
    </source>
</evidence>
<dbReference type="Proteomes" id="UP000178082">
    <property type="component" value="Unassembled WGS sequence"/>
</dbReference>
<dbReference type="EMBL" id="MGDI01000031">
    <property type="protein sequence ID" value="OGL52626.1"/>
    <property type="molecule type" value="Genomic_DNA"/>
</dbReference>